<dbReference type="GO" id="GO:0005886">
    <property type="term" value="C:plasma membrane"/>
    <property type="evidence" value="ECO:0007669"/>
    <property type="project" value="UniProtKB-SubCell"/>
</dbReference>
<dbReference type="AlphaFoldDB" id="A0A1A9GNU7"/>
<protein>
    <submittedName>
        <fullName evidence="9">Oligopeptide transport ATP-binding protein OppD</fullName>
    </submittedName>
</protein>
<evidence type="ECO:0000256" key="5">
    <source>
        <dbReference type="ARBA" id="ARBA00022741"/>
    </source>
</evidence>
<dbReference type="InterPro" id="IPR003593">
    <property type="entry name" value="AAA+_ATPase"/>
</dbReference>
<dbReference type="KEGG" id="ndk:I601_2857"/>
<feature type="domain" description="ABC transporter" evidence="8">
    <location>
        <begin position="7"/>
        <end position="257"/>
    </location>
</feature>
<evidence type="ECO:0000256" key="2">
    <source>
        <dbReference type="ARBA" id="ARBA00005417"/>
    </source>
</evidence>
<dbReference type="Pfam" id="PF00005">
    <property type="entry name" value="ABC_tran"/>
    <property type="match status" value="1"/>
</dbReference>
<keyword evidence="10" id="KW-1185">Reference proteome</keyword>
<dbReference type="PROSITE" id="PS50893">
    <property type="entry name" value="ABC_TRANSPORTER_2"/>
    <property type="match status" value="1"/>
</dbReference>
<dbReference type="PANTHER" id="PTHR43297">
    <property type="entry name" value="OLIGOPEPTIDE TRANSPORT ATP-BINDING PROTEIN APPD"/>
    <property type="match status" value="1"/>
</dbReference>
<dbReference type="CDD" id="cd03257">
    <property type="entry name" value="ABC_NikE_OppD_transporters"/>
    <property type="match status" value="1"/>
</dbReference>
<dbReference type="SMART" id="SM00382">
    <property type="entry name" value="AAA"/>
    <property type="match status" value="1"/>
</dbReference>
<dbReference type="PATRIC" id="fig|1300347.3.peg.2855"/>
<dbReference type="InterPro" id="IPR003439">
    <property type="entry name" value="ABC_transporter-like_ATP-bd"/>
</dbReference>
<evidence type="ECO:0000256" key="6">
    <source>
        <dbReference type="ARBA" id="ARBA00022840"/>
    </source>
</evidence>
<dbReference type="Gene3D" id="3.40.50.300">
    <property type="entry name" value="P-loop containing nucleotide triphosphate hydrolases"/>
    <property type="match status" value="1"/>
</dbReference>
<dbReference type="GO" id="GO:0016887">
    <property type="term" value="F:ATP hydrolysis activity"/>
    <property type="evidence" value="ECO:0007669"/>
    <property type="project" value="InterPro"/>
</dbReference>
<evidence type="ECO:0000313" key="9">
    <source>
        <dbReference type="EMBL" id="ANH39273.1"/>
    </source>
</evidence>
<organism evidence="9 10">
    <name type="scientific">Nocardioides dokdonensis FR1436</name>
    <dbReference type="NCBI Taxonomy" id="1300347"/>
    <lineage>
        <taxon>Bacteria</taxon>
        <taxon>Bacillati</taxon>
        <taxon>Actinomycetota</taxon>
        <taxon>Actinomycetes</taxon>
        <taxon>Propionibacteriales</taxon>
        <taxon>Nocardioidaceae</taxon>
        <taxon>Nocardioides</taxon>
    </lineage>
</organism>
<keyword evidence="3" id="KW-0813">Transport</keyword>
<dbReference type="InterPro" id="IPR050388">
    <property type="entry name" value="ABC_Ni/Peptide_Import"/>
</dbReference>
<dbReference type="PANTHER" id="PTHR43297:SF2">
    <property type="entry name" value="DIPEPTIDE TRANSPORT ATP-BINDING PROTEIN DPPD"/>
    <property type="match status" value="1"/>
</dbReference>
<evidence type="ECO:0000256" key="4">
    <source>
        <dbReference type="ARBA" id="ARBA00022475"/>
    </source>
</evidence>
<evidence type="ECO:0000256" key="7">
    <source>
        <dbReference type="ARBA" id="ARBA00023136"/>
    </source>
</evidence>
<evidence type="ECO:0000313" key="10">
    <source>
        <dbReference type="Proteomes" id="UP000077868"/>
    </source>
</evidence>
<evidence type="ECO:0000256" key="3">
    <source>
        <dbReference type="ARBA" id="ARBA00022448"/>
    </source>
</evidence>
<proteinExistence type="inferred from homology"/>
<dbReference type="OrthoDB" id="5357528at2"/>
<dbReference type="InterPro" id="IPR027417">
    <property type="entry name" value="P-loop_NTPase"/>
</dbReference>
<dbReference type="FunFam" id="3.40.50.300:FF:000016">
    <property type="entry name" value="Oligopeptide ABC transporter ATP-binding component"/>
    <property type="match status" value="1"/>
</dbReference>
<dbReference type="RefSeq" id="WP_068110948.1">
    <property type="nucleotide sequence ID" value="NZ_CP015079.1"/>
</dbReference>
<dbReference type="Proteomes" id="UP000077868">
    <property type="component" value="Chromosome"/>
</dbReference>
<comment type="similarity">
    <text evidence="2">Belongs to the ABC transporter superfamily.</text>
</comment>
<keyword evidence="6 9" id="KW-0067">ATP-binding</keyword>
<dbReference type="PROSITE" id="PS00211">
    <property type="entry name" value="ABC_TRANSPORTER_1"/>
    <property type="match status" value="1"/>
</dbReference>
<dbReference type="GO" id="GO:0015833">
    <property type="term" value="P:peptide transport"/>
    <property type="evidence" value="ECO:0007669"/>
    <property type="project" value="InterPro"/>
</dbReference>
<gene>
    <name evidence="9" type="primary">oppD_3</name>
    <name evidence="9" type="ORF">I601_2857</name>
</gene>
<dbReference type="STRING" id="1300347.I601_2857"/>
<dbReference type="SUPFAM" id="SSF52540">
    <property type="entry name" value="P-loop containing nucleoside triphosphate hydrolases"/>
    <property type="match status" value="1"/>
</dbReference>
<reference evidence="9 10" key="1">
    <citation type="submission" date="2016-03" db="EMBL/GenBank/DDBJ databases">
        <title>Complete genome sequence of a soil Actinobacterium, Nocardioides dokdonensis FR1436.</title>
        <authorList>
            <person name="Kwon S.-K."/>
            <person name="Kim K."/>
            <person name="Kim J.F."/>
        </authorList>
    </citation>
    <scope>NUCLEOTIDE SEQUENCE [LARGE SCALE GENOMIC DNA]</scope>
    <source>
        <strain evidence="9 10">FR1436</strain>
    </source>
</reference>
<keyword evidence="5" id="KW-0547">Nucleotide-binding</keyword>
<name>A0A1A9GNU7_9ACTN</name>
<keyword evidence="7" id="KW-0472">Membrane</keyword>
<keyword evidence="4" id="KW-1003">Cell membrane</keyword>
<sequence>MSQPLLLQVRDLSIEFLDHGRVSNRPVRGIELEIGQGEVLGVVGETGCGKSITAHAILGTLPDQARATGQVHFNGVEQLTLPEKLRARGRGDAISIVFQNPGTAFNPVFRLGQQMRMVLKRHRDLRGDEAGELIAQRLDDVGLTDTRRVVDSYPHELSGGMLQRVMIAMALLCEPKLLILDEPTTALDVTVSRQILLLILRLQESLGFSVLLITHDLGVVKATCDRVAVLYAGRVVETGPTDTVLKKPEHPYTRGLIGALPRLSGERLVSIAGQVPGNFLGLQGCAFADRCPAVVDTCRRTDPELAPISPAHEVACHRAGEL</sequence>
<evidence type="ECO:0000259" key="8">
    <source>
        <dbReference type="PROSITE" id="PS50893"/>
    </source>
</evidence>
<dbReference type="InterPro" id="IPR013563">
    <property type="entry name" value="Oligopep_ABC_C"/>
</dbReference>
<dbReference type="Pfam" id="PF08352">
    <property type="entry name" value="oligo_HPY"/>
    <property type="match status" value="1"/>
</dbReference>
<dbReference type="EMBL" id="CP015079">
    <property type="protein sequence ID" value="ANH39273.1"/>
    <property type="molecule type" value="Genomic_DNA"/>
</dbReference>
<evidence type="ECO:0000256" key="1">
    <source>
        <dbReference type="ARBA" id="ARBA00004202"/>
    </source>
</evidence>
<accession>A0A1A9GNU7</accession>
<dbReference type="NCBIfam" id="TIGR01727">
    <property type="entry name" value="oligo_HPY"/>
    <property type="match status" value="1"/>
</dbReference>
<dbReference type="GO" id="GO:0005524">
    <property type="term" value="F:ATP binding"/>
    <property type="evidence" value="ECO:0007669"/>
    <property type="project" value="UniProtKB-KW"/>
</dbReference>
<dbReference type="InterPro" id="IPR017871">
    <property type="entry name" value="ABC_transporter-like_CS"/>
</dbReference>
<comment type="subcellular location">
    <subcellularLocation>
        <location evidence="1">Cell membrane</location>
        <topology evidence="1">Peripheral membrane protein</topology>
    </subcellularLocation>
</comment>